<feature type="region of interest" description="Disordered" evidence="1">
    <location>
        <begin position="1"/>
        <end position="21"/>
    </location>
</feature>
<dbReference type="AlphaFoldDB" id="A0A8J4E0H3"/>
<evidence type="ECO:0000313" key="3">
    <source>
        <dbReference type="Proteomes" id="UP000612585"/>
    </source>
</evidence>
<proteinExistence type="predicted"/>
<evidence type="ECO:0000256" key="1">
    <source>
        <dbReference type="SAM" id="MobiDB-lite"/>
    </source>
</evidence>
<dbReference type="Proteomes" id="UP000612585">
    <property type="component" value="Unassembled WGS sequence"/>
</dbReference>
<dbReference type="EMBL" id="BOPG01000025">
    <property type="protein sequence ID" value="GIJ56713.1"/>
    <property type="molecule type" value="Genomic_DNA"/>
</dbReference>
<keyword evidence="3" id="KW-1185">Reference proteome</keyword>
<organism evidence="2 3">
    <name type="scientific">Virgisporangium aurantiacum</name>
    <dbReference type="NCBI Taxonomy" id="175570"/>
    <lineage>
        <taxon>Bacteria</taxon>
        <taxon>Bacillati</taxon>
        <taxon>Actinomycetota</taxon>
        <taxon>Actinomycetes</taxon>
        <taxon>Micromonosporales</taxon>
        <taxon>Micromonosporaceae</taxon>
        <taxon>Virgisporangium</taxon>
    </lineage>
</organism>
<name>A0A8J4E0H3_9ACTN</name>
<accession>A0A8J4E0H3</accession>
<protein>
    <submittedName>
        <fullName evidence="2">Uncharacterized protein</fullName>
    </submittedName>
</protein>
<reference evidence="2" key="1">
    <citation type="submission" date="2021-01" db="EMBL/GenBank/DDBJ databases">
        <title>Whole genome shotgun sequence of Virgisporangium aurantiacum NBRC 16421.</title>
        <authorList>
            <person name="Komaki H."/>
            <person name="Tamura T."/>
        </authorList>
    </citation>
    <scope>NUCLEOTIDE SEQUENCE</scope>
    <source>
        <strain evidence="2">NBRC 16421</strain>
    </source>
</reference>
<sequence>MVRRPAECASPRLPKSNLRRKPFGTAKYRSSHAAGLDTAQLALAYPRLWELFGDHWREPP</sequence>
<gene>
    <name evidence="2" type="ORF">Vau01_042290</name>
</gene>
<evidence type="ECO:0000313" key="2">
    <source>
        <dbReference type="EMBL" id="GIJ56713.1"/>
    </source>
</evidence>
<comment type="caution">
    <text evidence="2">The sequence shown here is derived from an EMBL/GenBank/DDBJ whole genome shotgun (WGS) entry which is preliminary data.</text>
</comment>